<feature type="transmembrane region" description="Helical" evidence="7">
    <location>
        <begin position="48"/>
        <end position="69"/>
    </location>
</feature>
<evidence type="ECO:0000256" key="7">
    <source>
        <dbReference type="SAM" id="Phobius"/>
    </source>
</evidence>
<sequence length="527" mass="60359">MNDTLIWKGIFCFAFWGNVIGSLWLISIFQKLVDAVIASNKTVMKDSIILFMIVLAVDIIFIVLDQYGFRSITNYGEMNLKKYTVNHYLLNVASKEKGKVGRIVSNINSDVPIISKWLSVGRVNTCSQIVYLFLCIMLMFYYSAQITGIILGLITVVFAASRYFSIRESKYKKHLQTSFETISNKIYNSFLNLKTIRQLDKQDYFTQKVKQVSLDDTEKQIEGLGRCMAINETLLSFMADTLPLFVFFLGILMNSVGTGFSLMLIAQKLNEPIIVLAELIADKKNAEQVYERIKGLYKEEASKNGAIADPLKPFEQFEIRIHNFSYENSTDVVLKDVDLNITRGDLCVIQGESGRGKTTLLKIISKFLELKNEQGVIKYNGQNIQELDVENYFSHVLMVEQNSIIIEGSLEENILLGDTFSKEEISQAIYISKLDDFMQQRGKDYKIKENGKNISGGEKQRINLARMILRNPEVLILDEVTSSLDRESREAVVSRLLEYKERKQITIIAISHHNDYDRYSPKKYMLE</sequence>
<evidence type="ECO:0000256" key="2">
    <source>
        <dbReference type="ARBA" id="ARBA00022692"/>
    </source>
</evidence>
<evidence type="ECO:0000259" key="8">
    <source>
        <dbReference type="PROSITE" id="PS50893"/>
    </source>
</evidence>
<protein>
    <submittedName>
        <fullName evidence="10">Lipid A export ATP-binding/permease protein MsbA</fullName>
        <ecNumber evidence="10">3.6.3.-</ecNumber>
    </submittedName>
</protein>
<dbReference type="InterPro" id="IPR039421">
    <property type="entry name" value="Type_1_exporter"/>
</dbReference>
<gene>
    <name evidence="10" type="primary">msbA_2</name>
    <name evidence="10" type="ORF">RGLFYP19_00122</name>
</gene>
<dbReference type="SUPFAM" id="SSF90123">
    <property type="entry name" value="ABC transporter transmembrane region"/>
    <property type="match status" value="1"/>
</dbReference>
<evidence type="ECO:0000256" key="6">
    <source>
        <dbReference type="ARBA" id="ARBA00023136"/>
    </source>
</evidence>
<dbReference type="RefSeq" id="WP_421929964.1">
    <property type="nucleotide sequence ID" value="NZ_CACRUK010000023.1"/>
</dbReference>
<evidence type="ECO:0000256" key="4">
    <source>
        <dbReference type="ARBA" id="ARBA00022840"/>
    </source>
</evidence>
<feature type="transmembrane region" description="Helical" evidence="7">
    <location>
        <begin position="129"/>
        <end position="160"/>
    </location>
</feature>
<keyword evidence="2 7" id="KW-0812">Transmembrane</keyword>
<feature type="domain" description="ABC transporter" evidence="8">
    <location>
        <begin position="319"/>
        <end position="526"/>
    </location>
</feature>
<feature type="transmembrane region" description="Helical" evidence="7">
    <location>
        <begin position="244"/>
        <end position="266"/>
    </location>
</feature>
<comment type="subcellular location">
    <subcellularLocation>
        <location evidence="1">Cell membrane</location>
        <topology evidence="1">Multi-pass membrane protein</topology>
    </subcellularLocation>
</comment>
<keyword evidence="3" id="KW-0547">Nucleotide-binding</keyword>
<accession>A0A6N3D0T2</accession>
<dbReference type="InterPro" id="IPR017871">
    <property type="entry name" value="ABC_transporter-like_CS"/>
</dbReference>
<keyword evidence="4 10" id="KW-0067">ATP-binding</keyword>
<dbReference type="Gene3D" id="1.20.1560.10">
    <property type="entry name" value="ABC transporter type 1, transmembrane domain"/>
    <property type="match status" value="1"/>
</dbReference>
<dbReference type="PROSITE" id="PS50929">
    <property type="entry name" value="ABC_TM1F"/>
    <property type="match status" value="1"/>
</dbReference>
<reference evidence="10" key="1">
    <citation type="submission" date="2019-11" db="EMBL/GenBank/DDBJ databases">
        <authorList>
            <person name="Feng L."/>
        </authorList>
    </citation>
    <scope>NUCLEOTIDE SEQUENCE</scope>
    <source>
        <strain evidence="10">RgnavusLFYP19</strain>
    </source>
</reference>
<keyword evidence="10" id="KW-0378">Hydrolase</keyword>
<dbReference type="PANTHER" id="PTHR24221:SF654">
    <property type="entry name" value="ATP-BINDING CASSETTE SUB-FAMILY B MEMBER 6"/>
    <property type="match status" value="1"/>
</dbReference>
<dbReference type="GO" id="GO:0005524">
    <property type="term" value="F:ATP binding"/>
    <property type="evidence" value="ECO:0007669"/>
    <property type="project" value="UniProtKB-KW"/>
</dbReference>
<dbReference type="AlphaFoldDB" id="A0A6N3D0T2"/>
<dbReference type="PANTHER" id="PTHR24221">
    <property type="entry name" value="ATP-BINDING CASSETTE SUB-FAMILY B"/>
    <property type="match status" value="1"/>
</dbReference>
<dbReference type="SUPFAM" id="SSF52540">
    <property type="entry name" value="P-loop containing nucleoside triphosphate hydrolases"/>
    <property type="match status" value="1"/>
</dbReference>
<dbReference type="EC" id="3.6.3.-" evidence="10"/>
<dbReference type="GO" id="GO:0016887">
    <property type="term" value="F:ATP hydrolysis activity"/>
    <property type="evidence" value="ECO:0007669"/>
    <property type="project" value="InterPro"/>
</dbReference>
<name>A0A6N3D0T2_MEDGN</name>
<dbReference type="InterPro" id="IPR003439">
    <property type="entry name" value="ABC_transporter-like_ATP-bd"/>
</dbReference>
<dbReference type="InterPro" id="IPR011527">
    <property type="entry name" value="ABC1_TM_dom"/>
</dbReference>
<dbReference type="InterPro" id="IPR003593">
    <property type="entry name" value="AAA+_ATPase"/>
</dbReference>
<dbReference type="Pfam" id="PF00005">
    <property type="entry name" value="ABC_tran"/>
    <property type="match status" value="1"/>
</dbReference>
<dbReference type="GO" id="GO:0140359">
    <property type="term" value="F:ABC-type transporter activity"/>
    <property type="evidence" value="ECO:0007669"/>
    <property type="project" value="InterPro"/>
</dbReference>
<dbReference type="GO" id="GO:0005886">
    <property type="term" value="C:plasma membrane"/>
    <property type="evidence" value="ECO:0007669"/>
    <property type="project" value="UniProtKB-SubCell"/>
</dbReference>
<dbReference type="CDD" id="cd03228">
    <property type="entry name" value="ABCC_MRP_Like"/>
    <property type="match status" value="1"/>
</dbReference>
<feature type="domain" description="ABC transmembrane type-1" evidence="9">
    <location>
        <begin position="10"/>
        <end position="285"/>
    </location>
</feature>
<dbReference type="GO" id="GO:0034040">
    <property type="term" value="F:ATPase-coupled lipid transmembrane transporter activity"/>
    <property type="evidence" value="ECO:0007669"/>
    <property type="project" value="TreeGrafter"/>
</dbReference>
<evidence type="ECO:0000256" key="3">
    <source>
        <dbReference type="ARBA" id="ARBA00022741"/>
    </source>
</evidence>
<dbReference type="PROSITE" id="PS00211">
    <property type="entry name" value="ABC_TRANSPORTER_1"/>
    <property type="match status" value="1"/>
</dbReference>
<evidence type="ECO:0000259" key="9">
    <source>
        <dbReference type="PROSITE" id="PS50929"/>
    </source>
</evidence>
<keyword evidence="5 7" id="KW-1133">Transmembrane helix</keyword>
<proteinExistence type="predicted"/>
<dbReference type="PROSITE" id="PS50893">
    <property type="entry name" value="ABC_TRANSPORTER_2"/>
    <property type="match status" value="1"/>
</dbReference>
<evidence type="ECO:0000313" key="10">
    <source>
        <dbReference type="EMBL" id="VYU20619.1"/>
    </source>
</evidence>
<dbReference type="InterPro" id="IPR036640">
    <property type="entry name" value="ABC1_TM_sf"/>
</dbReference>
<organism evidence="10">
    <name type="scientific">Mediterraneibacter gnavus</name>
    <name type="common">Ruminococcus gnavus</name>
    <dbReference type="NCBI Taxonomy" id="33038"/>
    <lineage>
        <taxon>Bacteria</taxon>
        <taxon>Bacillati</taxon>
        <taxon>Bacillota</taxon>
        <taxon>Clostridia</taxon>
        <taxon>Lachnospirales</taxon>
        <taxon>Lachnospiraceae</taxon>
        <taxon>Mediterraneibacter</taxon>
    </lineage>
</organism>
<dbReference type="SMART" id="SM00382">
    <property type="entry name" value="AAA"/>
    <property type="match status" value="1"/>
</dbReference>
<keyword evidence="6 7" id="KW-0472">Membrane</keyword>
<dbReference type="InterPro" id="IPR027417">
    <property type="entry name" value="P-loop_NTPase"/>
</dbReference>
<dbReference type="Pfam" id="PF00664">
    <property type="entry name" value="ABC_membrane"/>
    <property type="match status" value="1"/>
</dbReference>
<evidence type="ECO:0000256" key="5">
    <source>
        <dbReference type="ARBA" id="ARBA00022989"/>
    </source>
</evidence>
<feature type="transmembrane region" description="Helical" evidence="7">
    <location>
        <begin position="6"/>
        <end position="27"/>
    </location>
</feature>
<dbReference type="Gene3D" id="3.40.50.300">
    <property type="entry name" value="P-loop containing nucleotide triphosphate hydrolases"/>
    <property type="match status" value="1"/>
</dbReference>
<evidence type="ECO:0000256" key="1">
    <source>
        <dbReference type="ARBA" id="ARBA00004651"/>
    </source>
</evidence>
<dbReference type="EMBL" id="CACRUK010000023">
    <property type="protein sequence ID" value="VYU20619.1"/>
    <property type="molecule type" value="Genomic_DNA"/>
</dbReference>